<keyword evidence="5" id="KW-0862">Zinc</keyword>
<dbReference type="Pfam" id="PF07727">
    <property type="entry name" value="RVT_2"/>
    <property type="match status" value="1"/>
</dbReference>
<dbReference type="Pfam" id="PF14223">
    <property type="entry name" value="Retrotran_gag_2"/>
    <property type="match status" value="1"/>
</dbReference>
<name>A0A9P0YKL2_CUSEU</name>
<dbReference type="SUPFAM" id="SSF57756">
    <property type="entry name" value="Retrovirus zinc finger-like domains"/>
    <property type="match status" value="1"/>
</dbReference>
<reference evidence="9" key="1">
    <citation type="submission" date="2022-07" db="EMBL/GenBank/DDBJ databases">
        <authorList>
            <person name="Macas J."/>
            <person name="Novak P."/>
            <person name="Neumann P."/>
        </authorList>
    </citation>
    <scope>NUCLEOTIDE SEQUENCE</scope>
</reference>
<dbReference type="Pfam" id="PF25597">
    <property type="entry name" value="SH3_retrovirus"/>
    <property type="match status" value="1"/>
</dbReference>
<dbReference type="Pfam" id="PF22936">
    <property type="entry name" value="Pol_BBD"/>
    <property type="match status" value="1"/>
</dbReference>
<feature type="compositionally biased region" description="Basic and acidic residues" evidence="6">
    <location>
        <begin position="202"/>
        <end position="211"/>
    </location>
</feature>
<dbReference type="GO" id="GO:0003676">
    <property type="term" value="F:nucleic acid binding"/>
    <property type="evidence" value="ECO:0007669"/>
    <property type="project" value="InterPro"/>
</dbReference>
<gene>
    <name evidence="9" type="ORF">CEURO_LOCUS2282</name>
</gene>
<comment type="caution">
    <text evidence="9">The sequence shown here is derived from an EMBL/GenBank/DDBJ whole genome shotgun (WGS) entry which is preliminary data.</text>
</comment>
<evidence type="ECO:0000256" key="6">
    <source>
        <dbReference type="SAM" id="MobiDB-lite"/>
    </source>
</evidence>
<evidence type="ECO:0000256" key="4">
    <source>
        <dbReference type="ARBA" id="ARBA00022801"/>
    </source>
</evidence>
<feature type="region of interest" description="Disordered" evidence="6">
    <location>
        <begin position="809"/>
        <end position="832"/>
    </location>
</feature>
<feature type="domain" description="Integrase catalytic" evidence="8">
    <location>
        <begin position="550"/>
        <end position="722"/>
    </location>
</feature>
<dbReference type="CDD" id="cd09272">
    <property type="entry name" value="RNase_HI_RT_Ty1"/>
    <property type="match status" value="1"/>
</dbReference>
<feature type="compositionally biased region" description="Basic residues" evidence="6">
    <location>
        <begin position="240"/>
        <end position="249"/>
    </location>
</feature>
<dbReference type="Gene3D" id="3.30.420.10">
    <property type="entry name" value="Ribonuclease H-like superfamily/Ribonuclease H"/>
    <property type="match status" value="1"/>
</dbReference>
<dbReference type="InterPro" id="IPR054722">
    <property type="entry name" value="PolX-like_BBD"/>
</dbReference>
<dbReference type="InterPro" id="IPR025724">
    <property type="entry name" value="GAG-pre-integrase_dom"/>
</dbReference>
<protein>
    <submittedName>
        <fullName evidence="9">Uncharacterized protein</fullName>
    </submittedName>
</protein>
<dbReference type="InterPro" id="IPR043502">
    <property type="entry name" value="DNA/RNA_pol_sf"/>
</dbReference>
<keyword evidence="2" id="KW-0479">Metal-binding</keyword>
<feature type="compositionally biased region" description="Gly residues" evidence="6">
    <location>
        <begin position="282"/>
        <end position="298"/>
    </location>
</feature>
<proteinExistence type="predicted"/>
<dbReference type="Pfam" id="PF13976">
    <property type="entry name" value="gag_pre-integrs"/>
    <property type="match status" value="1"/>
</dbReference>
<dbReference type="InterPro" id="IPR012337">
    <property type="entry name" value="RNaseH-like_sf"/>
</dbReference>
<dbReference type="InterPro" id="IPR001878">
    <property type="entry name" value="Znf_CCHC"/>
</dbReference>
<evidence type="ECO:0000259" key="8">
    <source>
        <dbReference type="PROSITE" id="PS50994"/>
    </source>
</evidence>
<dbReference type="InterPro" id="IPR013103">
    <property type="entry name" value="RVT_2"/>
</dbReference>
<keyword evidence="3" id="KW-0064">Aspartyl protease</keyword>
<dbReference type="OrthoDB" id="775972at2759"/>
<evidence type="ECO:0000313" key="9">
    <source>
        <dbReference type="EMBL" id="CAH9065806.1"/>
    </source>
</evidence>
<dbReference type="InterPro" id="IPR039537">
    <property type="entry name" value="Retrotran_Ty1/copia-like"/>
</dbReference>
<keyword evidence="5" id="KW-0863">Zinc-finger</keyword>
<dbReference type="PROSITE" id="PS50158">
    <property type="entry name" value="ZF_CCHC"/>
    <property type="match status" value="1"/>
</dbReference>
<dbReference type="EMBL" id="CAMAPE010000005">
    <property type="protein sequence ID" value="CAH9065806.1"/>
    <property type="molecule type" value="Genomic_DNA"/>
</dbReference>
<dbReference type="PANTHER" id="PTHR42648">
    <property type="entry name" value="TRANSPOSASE, PUTATIVE-RELATED"/>
    <property type="match status" value="1"/>
</dbReference>
<dbReference type="Pfam" id="PF00665">
    <property type="entry name" value="rve"/>
    <property type="match status" value="1"/>
</dbReference>
<keyword evidence="1" id="KW-0645">Protease</keyword>
<evidence type="ECO:0000259" key="7">
    <source>
        <dbReference type="PROSITE" id="PS50158"/>
    </source>
</evidence>
<feature type="domain" description="CCHC-type" evidence="7">
    <location>
        <begin position="313"/>
        <end position="326"/>
    </location>
</feature>
<dbReference type="InterPro" id="IPR001584">
    <property type="entry name" value="Integrase_cat-core"/>
</dbReference>
<dbReference type="InterPro" id="IPR036875">
    <property type="entry name" value="Znf_CCHC_sf"/>
</dbReference>
<dbReference type="PANTHER" id="PTHR42648:SF18">
    <property type="entry name" value="RETROTRANSPOSON, UNCLASSIFIED-LIKE PROTEIN"/>
    <property type="match status" value="1"/>
</dbReference>
<dbReference type="InterPro" id="IPR057670">
    <property type="entry name" value="SH3_retrovirus"/>
</dbReference>
<dbReference type="GO" id="GO:0006508">
    <property type="term" value="P:proteolysis"/>
    <property type="evidence" value="ECO:0007669"/>
    <property type="project" value="UniProtKB-KW"/>
</dbReference>
<feature type="region of interest" description="Disordered" evidence="6">
    <location>
        <begin position="202"/>
        <end position="302"/>
    </location>
</feature>
<evidence type="ECO:0000313" key="10">
    <source>
        <dbReference type="Proteomes" id="UP001152484"/>
    </source>
</evidence>
<dbReference type="GO" id="GO:0015074">
    <property type="term" value="P:DNA integration"/>
    <property type="evidence" value="ECO:0007669"/>
    <property type="project" value="InterPro"/>
</dbReference>
<keyword evidence="4" id="KW-0378">Hydrolase</keyword>
<dbReference type="GO" id="GO:0008270">
    <property type="term" value="F:zinc ion binding"/>
    <property type="evidence" value="ECO:0007669"/>
    <property type="project" value="UniProtKB-KW"/>
</dbReference>
<dbReference type="InterPro" id="IPR036397">
    <property type="entry name" value="RNaseH_sf"/>
</dbReference>
<sequence>MTTGSGGNLIGNLPILDSKDLDGYDRWSIKMKTIFGFQEVLDIITSGVPVLEDTATEAQRNQHKEAKKRDCKALFYIHQCVDEKIFEKIATASSAKEAWDILESSYAGISKLKAVRIQMLRRQYELLNMEPQESVSDYFNRILSITNLMKSCGETLKTRTIIEKILRTLPPQFDVTTSNIEESRDLDTMKIDELQGTLEVREHRLKERDAQKPSTSEQSLLALPPKKHELGRGRGTSRGGRGRGRRGGRGRAASSGRGQGIPPECYQKDTYGRGRGNPNWKGGRGNPRGSSRGGGRGAWKGNDSYKDKSNIQCYVCSKYGHFSYECWYRDQSGEKEEEAHVAENQGSDEEVVLMATTMAESDLNCENTWYLDTGCSNHMSSRKDWFVELDENAKSKVRFADDSIINTEGRGKIQISCKDGKKALISDVLFVPAMRHNLLSLGQLLEKDYRIHMQDRFMKVFDKNGVLILKAPLSPNRTFKIDILVNKDVCFKVDALEESWLWHYRFGHLNWKSLKQLGEKKMVIGLPSIQSEAKICENCIVGKQTRRGFKSWIPTRSKKVLEVVYSDVCGPFEVPSLSEKQYFVSFIDDLSRKMWVYLLKHKSEVFTTFKKFKNLAERQSGEMIKVLRTDGGGEYLSNEFNQFCEQEGIIHEVTAPYTPQHNGAAERRNRTVLNMARSMLKAKNLPKCYWGAAVTTATYLLNRCPTKRLNQITPEEAWSGQKPSVKHLKIFGSVCYRHIPDEKRKKLGDKSQKLILVGYDPTGAYVLYDPDERKSAISRDVIVDESSSWNWDEKNSTHVLFPLLSTEDGEGFNETHNEDNTWDNDQNSEDNQNVRTVRSRRAPRRLNDYEVLSDDMINNDGELVHLAFFGEIEPVKYEDAVNDSRWLDAMKEELSAIQRNNTWELTDLPKHKKEIPVKWVYKLKKGPDGSIVKFKARLVVKGFLQKEGMDYSEVFSPVARLETVRTLVALASLKGWKLHQMDVKSAFLNGPLKEEVYISQPPGFELKGSERKVYKLHKALYGLKQAPRAWNRRIDQFLCKLGFIKCSVEHGVYSKASGGELILVCLYVDDLLIAGSNEDHIGEFKRSLKSEFEMTDIGGLAYFLGMEFVQTKDGILIHHKKYAEDILERFEMKNCNPAVTPCETNLKLGNNEEGKPVNPTIFRQMVGSLRYLCSTRPDITYAVGLISRFMEKPKTSHLIAAKRILRYIKCTSDFGILLPNSVKNKEELVNGYADSDWAGDLTDRRSTSGYVFRIGDAPVSWCSKKQPVVALSSCEAEYISGAFAACQAQWLDSLLREMQIETNTTTVLKLDNKSAINLAKNPVAHARSKHVETRFHFLRDQVNKGKLNLKYCSTQDQLADILTKPLKIQVFLKLRKELNLISCAEIQGEC</sequence>
<dbReference type="PROSITE" id="PS50994">
    <property type="entry name" value="INTEGRASE"/>
    <property type="match status" value="1"/>
</dbReference>
<dbReference type="Proteomes" id="UP001152484">
    <property type="component" value="Unassembled WGS sequence"/>
</dbReference>
<dbReference type="SUPFAM" id="SSF56672">
    <property type="entry name" value="DNA/RNA polymerases"/>
    <property type="match status" value="1"/>
</dbReference>
<accession>A0A9P0YKL2</accession>
<evidence type="ECO:0000256" key="2">
    <source>
        <dbReference type="ARBA" id="ARBA00022723"/>
    </source>
</evidence>
<evidence type="ECO:0000256" key="1">
    <source>
        <dbReference type="ARBA" id="ARBA00022670"/>
    </source>
</evidence>
<evidence type="ECO:0000256" key="5">
    <source>
        <dbReference type="PROSITE-ProRule" id="PRU00047"/>
    </source>
</evidence>
<dbReference type="SUPFAM" id="SSF53098">
    <property type="entry name" value="Ribonuclease H-like"/>
    <property type="match status" value="1"/>
</dbReference>
<organism evidence="9 10">
    <name type="scientific">Cuscuta europaea</name>
    <name type="common">European dodder</name>
    <dbReference type="NCBI Taxonomy" id="41803"/>
    <lineage>
        <taxon>Eukaryota</taxon>
        <taxon>Viridiplantae</taxon>
        <taxon>Streptophyta</taxon>
        <taxon>Embryophyta</taxon>
        <taxon>Tracheophyta</taxon>
        <taxon>Spermatophyta</taxon>
        <taxon>Magnoliopsida</taxon>
        <taxon>eudicotyledons</taxon>
        <taxon>Gunneridae</taxon>
        <taxon>Pentapetalae</taxon>
        <taxon>asterids</taxon>
        <taxon>lamiids</taxon>
        <taxon>Solanales</taxon>
        <taxon>Convolvulaceae</taxon>
        <taxon>Cuscuteae</taxon>
        <taxon>Cuscuta</taxon>
        <taxon>Cuscuta subgen. Cuscuta</taxon>
    </lineage>
</organism>
<evidence type="ECO:0000256" key="3">
    <source>
        <dbReference type="ARBA" id="ARBA00022750"/>
    </source>
</evidence>
<keyword evidence="10" id="KW-1185">Reference proteome</keyword>
<dbReference type="GO" id="GO:0004190">
    <property type="term" value="F:aspartic-type endopeptidase activity"/>
    <property type="evidence" value="ECO:0007669"/>
    <property type="project" value="UniProtKB-KW"/>
</dbReference>